<dbReference type="PANTHER" id="PTHR10099">
    <property type="entry name" value="PHOSPHORIBOSYLFORMYLGLYCINAMIDINE SYNTHASE"/>
    <property type="match status" value="1"/>
</dbReference>
<evidence type="ECO:0000313" key="18">
    <source>
        <dbReference type="EMBL" id="KAJ6632989.1"/>
    </source>
</evidence>
<comment type="similarity">
    <text evidence="2">In the N-terminal section; belongs to the FGAMS family.</text>
</comment>
<keyword evidence="7" id="KW-0658">Purine biosynthesis</keyword>
<sequence length="1345" mass="148597">MTIIRYYAPNALDDGKVDATLKSLQRLNPKIRNIKTEKCYHVELNDVSSNASTDEILQWILKHPQQEGGLSQQSTLNEADDEITCTIEIGPRFNFSTAQSTNSVSICQNVGLTEVKRLEISIRYFLVATESLSPEDMENIFNLLGDKMTQCRYTAHNYPINSFDEQLPAMHESWYKVPLMQEGRSALEKVNKDLGLSFDEWDLQFYTNLFQNILKRDPTSVELFDCAQSNSEHSRHWFFKGKMIIDDVVQEKSLIKMIIDTQNHSNKNNTIKFSDNSSAIVGFTHKSLRPTNVAGPGKFQISKVKSDLIFTAETHNMPTAVAPFSGATTGTGGRIRDVQGVGRGGHTIAGTAGYCVGNLNIPGYELPYENRHWDYPPSFASPLKIIIEASNGASDYGNKFGEPVVSGFAISYGVMNGSNGRDEYVKPIMFSGGLGTMDSKQTKKIDPEKGMLLAKIGGPVYRIGVGGGAASSVEVQGDNSCELDFNAVQRGDAEMENKLNRVVRACIEMGDDNPMLAIHDQGAGGNGNVLKELVEPGYAGATIFSKEFQLGDPTITALELWGAEYQENNAILCKASDRHILEEICIRERCPISFVGIVNGNGYVTLIESHADFENYESVSTETSPFNMHLKDVLGDMPRKTYNLKRITPVSIPFHTQLGNGNYNEQLLRVLSVLSVGSKRFLTSKVDRCVTGLIAQQQCVGPLHTPLADYAVTAVSHFGYQGIATSIGTQPMKGLINPSAGARMSVAEAISNLVFVRISQLEDVKCSGNWMWAAKLAGEGAKMYDTCAAMCQMMNELGIAIDGGKDSLSMAARVKEQTIKSPGTLVISTYAPCPDVRVKVTPDLKSPALGRKGSLVWVNIESQFRIGGSALAQSYSQQGSGCPNVKNCKALKDAFNVTQQLLADGKILSGHDISDGGLVVCLLEMAFAGLCGLDVQLTHIPQRLNKNAFVMDQLSDSEIPFLLLFAEECGWVLEVSSEDLEFVLHEFSERNVPAYFIGNSLGNGLKSKINFQYEGRTLIDGSTLTFFKEWERTSFELEKLQMNAVCAREEYESYDFRKGPTFHCTFNPDIDLPLNKRDIRVAVIREEGTNGDREMIATLINASFEVHDVTMQDLLMKKTSLDQYRGVIFPGGFSYADTLGSAKGWAASIMYSKDLAPQFLHFKNRPDTFSLGVCNGCQLMSLIGWIGVKNSEEIVSVPDVALLENRSQRYECRWTTLKIQPSKSIMLRNMSGTVIGCWIAHGEGRFSFKDDSILSALRTANAIALNYVDDDNKPTEIYPMNPNGSVDGIAGICSLDGRHLAMMPHPERCSQMWQWPYISPGFNVTKSPWQRMFDEAYAWCCNENL</sequence>
<evidence type="ECO:0000256" key="11">
    <source>
        <dbReference type="ARBA" id="ARBA00029823"/>
    </source>
</evidence>
<evidence type="ECO:0000256" key="13">
    <source>
        <dbReference type="ARBA" id="ARBA00071729"/>
    </source>
</evidence>
<dbReference type="GO" id="GO:0006189">
    <property type="term" value="P:'de novo' IMP biosynthetic process"/>
    <property type="evidence" value="ECO:0007669"/>
    <property type="project" value="InterPro"/>
</dbReference>
<dbReference type="Gene3D" id="3.90.650.10">
    <property type="entry name" value="PurM-like C-terminal domain"/>
    <property type="match status" value="2"/>
</dbReference>
<dbReference type="InterPro" id="IPR010918">
    <property type="entry name" value="PurM-like_C_dom"/>
</dbReference>
<dbReference type="InterPro" id="IPR029062">
    <property type="entry name" value="Class_I_gatase-like"/>
</dbReference>
<accession>A0A9Q0MMS6</accession>
<organism evidence="18 19">
    <name type="scientific">Pseudolycoriella hygida</name>
    <dbReference type="NCBI Taxonomy" id="35572"/>
    <lineage>
        <taxon>Eukaryota</taxon>
        <taxon>Metazoa</taxon>
        <taxon>Ecdysozoa</taxon>
        <taxon>Arthropoda</taxon>
        <taxon>Hexapoda</taxon>
        <taxon>Insecta</taxon>
        <taxon>Pterygota</taxon>
        <taxon>Neoptera</taxon>
        <taxon>Endopterygota</taxon>
        <taxon>Diptera</taxon>
        <taxon>Nematocera</taxon>
        <taxon>Sciaroidea</taxon>
        <taxon>Sciaridae</taxon>
        <taxon>Pseudolycoriella</taxon>
    </lineage>
</organism>
<dbReference type="SUPFAM" id="SSF55326">
    <property type="entry name" value="PurM N-terminal domain-like"/>
    <property type="match status" value="2"/>
</dbReference>
<name>A0A9Q0MMS6_9DIPT</name>
<dbReference type="Gene3D" id="1.10.8.750">
    <property type="entry name" value="Phosphoribosylformylglycinamidine synthase, linker domain"/>
    <property type="match status" value="1"/>
</dbReference>
<dbReference type="GO" id="GO:0005737">
    <property type="term" value="C:cytoplasm"/>
    <property type="evidence" value="ECO:0007669"/>
    <property type="project" value="TreeGrafter"/>
</dbReference>
<comment type="caution">
    <text evidence="18">The sequence shown here is derived from an EMBL/GenBank/DDBJ whole genome shotgun (WGS) entry which is preliminary data.</text>
</comment>
<dbReference type="FunFam" id="3.30.1330.10:FF:000026">
    <property type="entry name" value="phosphoribosylformylglycinamidine synthase"/>
    <property type="match status" value="1"/>
</dbReference>
<evidence type="ECO:0000259" key="14">
    <source>
        <dbReference type="Pfam" id="PF02769"/>
    </source>
</evidence>
<dbReference type="Proteomes" id="UP001151699">
    <property type="component" value="Unassembled WGS sequence"/>
</dbReference>
<evidence type="ECO:0000313" key="19">
    <source>
        <dbReference type="Proteomes" id="UP001151699"/>
    </source>
</evidence>
<dbReference type="InterPro" id="IPR055181">
    <property type="entry name" value="FGAR-AT_PurM_N-like"/>
</dbReference>
<dbReference type="InterPro" id="IPR010073">
    <property type="entry name" value="PurL_large"/>
</dbReference>
<evidence type="ECO:0000256" key="4">
    <source>
        <dbReference type="ARBA" id="ARBA00022598"/>
    </source>
</evidence>
<feature type="domain" description="PurM-like C-terminal" evidence="14">
    <location>
        <begin position="449"/>
        <end position="605"/>
    </location>
</feature>
<dbReference type="SUPFAM" id="SSF82697">
    <property type="entry name" value="PurS-like"/>
    <property type="match status" value="1"/>
</dbReference>
<dbReference type="GO" id="GO:0005524">
    <property type="term" value="F:ATP binding"/>
    <property type="evidence" value="ECO:0007669"/>
    <property type="project" value="UniProtKB-KW"/>
</dbReference>
<feature type="domain" description="Phosphoribosylformylglycinamidine synthase N-terminal" evidence="16">
    <location>
        <begin position="38"/>
        <end position="157"/>
    </location>
</feature>
<dbReference type="HAMAP" id="MF_00419">
    <property type="entry name" value="PurL_1"/>
    <property type="match status" value="1"/>
</dbReference>
<evidence type="ECO:0000256" key="3">
    <source>
        <dbReference type="ARBA" id="ARBA00012747"/>
    </source>
</evidence>
<evidence type="ECO:0000256" key="2">
    <source>
        <dbReference type="ARBA" id="ARBA00008608"/>
    </source>
</evidence>
<dbReference type="InterPro" id="IPR036676">
    <property type="entry name" value="PurM-like_C_sf"/>
</dbReference>
<dbReference type="Pfam" id="PF18076">
    <property type="entry name" value="FGAR-AT_N"/>
    <property type="match status" value="1"/>
</dbReference>
<evidence type="ECO:0000256" key="10">
    <source>
        <dbReference type="ARBA" id="ARBA00022962"/>
    </source>
</evidence>
<dbReference type="SUPFAM" id="SSF109736">
    <property type="entry name" value="FGAM synthase PurL, linker domain"/>
    <property type="match status" value="1"/>
</dbReference>
<dbReference type="NCBIfam" id="TIGR01735">
    <property type="entry name" value="FGAM_synt"/>
    <property type="match status" value="1"/>
</dbReference>
<dbReference type="Pfam" id="PF13507">
    <property type="entry name" value="GATase_5"/>
    <property type="match status" value="1"/>
</dbReference>
<dbReference type="FunFam" id="3.90.650.10:FF:000024">
    <property type="entry name" value="Phosphoribosylformylglycinamidine synthase"/>
    <property type="match status" value="1"/>
</dbReference>
<feature type="domain" description="PurM-like C-terminal" evidence="14">
    <location>
        <begin position="865"/>
        <end position="999"/>
    </location>
</feature>
<dbReference type="SUPFAM" id="SSF56042">
    <property type="entry name" value="PurM C-terminal domain-like"/>
    <property type="match status" value="2"/>
</dbReference>
<dbReference type="Gene3D" id="3.30.1330.10">
    <property type="entry name" value="PurM-like, N-terminal domain"/>
    <property type="match status" value="2"/>
</dbReference>
<evidence type="ECO:0000256" key="6">
    <source>
        <dbReference type="ARBA" id="ARBA00022741"/>
    </source>
</evidence>
<keyword evidence="8" id="KW-0067">ATP-binding</keyword>
<dbReference type="EMBL" id="WJQU01002339">
    <property type="protein sequence ID" value="KAJ6632989.1"/>
    <property type="molecule type" value="Genomic_DNA"/>
</dbReference>
<reference evidence="18" key="1">
    <citation type="submission" date="2022-07" db="EMBL/GenBank/DDBJ databases">
        <authorList>
            <person name="Trinca V."/>
            <person name="Uliana J.V.C."/>
            <person name="Torres T.T."/>
            <person name="Ward R.J."/>
            <person name="Monesi N."/>
        </authorList>
    </citation>
    <scope>NUCLEOTIDE SEQUENCE</scope>
    <source>
        <strain evidence="18">HSMRA1968</strain>
        <tissue evidence="18">Whole embryos</tissue>
    </source>
</reference>
<keyword evidence="10" id="KW-0315">Glutamine amidotransferase</keyword>
<dbReference type="NCBIfam" id="NF003672">
    <property type="entry name" value="PRK05297.1"/>
    <property type="match status" value="1"/>
</dbReference>
<feature type="domain" description="FGAR-AT PurM N-terminal-like" evidence="17">
    <location>
        <begin position="678"/>
        <end position="832"/>
    </location>
</feature>
<dbReference type="Pfam" id="PF18072">
    <property type="entry name" value="FGAR-AT_linker"/>
    <property type="match status" value="1"/>
</dbReference>
<dbReference type="CDD" id="cd02203">
    <property type="entry name" value="PurL_repeat1"/>
    <property type="match status" value="1"/>
</dbReference>
<dbReference type="PROSITE" id="PS51273">
    <property type="entry name" value="GATASE_TYPE_1"/>
    <property type="match status" value="1"/>
</dbReference>
<keyword evidence="9" id="KW-0460">Magnesium</keyword>
<evidence type="ECO:0000256" key="7">
    <source>
        <dbReference type="ARBA" id="ARBA00022755"/>
    </source>
</evidence>
<dbReference type="FunFam" id="3.30.1330.10:FF:000007">
    <property type="entry name" value="Phosphoribosylformylglycinamidine synthase, putative"/>
    <property type="match status" value="1"/>
</dbReference>
<dbReference type="FunFam" id="1.10.8.750:FF:000001">
    <property type="entry name" value="Putative phosphoribosylformylglycinamidine synthase"/>
    <property type="match status" value="1"/>
</dbReference>
<dbReference type="Gene3D" id="3.40.50.880">
    <property type="match status" value="1"/>
</dbReference>
<evidence type="ECO:0000256" key="12">
    <source>
        <dbReference type="ARBA" id="ARBA00032632"/>
    </source>
</evidence>
<dbReference type="GO" id="GO:0004642">
    <property type="term" value="F:phosphoribosylformylglycinamidine synthase activity"/>
    <property type="evidence" value="ECO:0007669"/>
    <property type="project" value="UniProtKB-EC"/>
</dbReference>
<proteinExistence type="inferred from homology"/>
<gene>
    <name evidence="18" type="primary">Pfas</name>
    <name evidence="18" type="ORF">Bhyg_17259</name>
</gene>
<dbReference type="InterPro" id="IPR036921">
    <property type="entry name" value="PurM-like_N_sf"/>
</dbReference>
<evidence type="ECO:0000256" key="9">
    <source>
        <dbReference type="ARBA" id="ARBA00022842"/>
    </source>
</evidence>
<evidence type="ECO:0000256" key="1">
    <source>
        <dbReference type="ARBA" id="ARBA00004920"/>
    </source>
</evidence>
<dbReference type="OrthoDB" id="6666987at2759"/>
<dbReference type="InterPro" id="IPR041609">
    <property type="entry name" value="PurL_linker"/>
</dbReference>
<keyword evidence="6" id="KW-0547">Nucleotide-binding</keyword>
<evidence type="ECO:0000256" key="8">
    <source>
        <dbReference type="ARBA" id="ARBA00022840"/>
    </source>
</evidence>
<evidence type="ECO:0000259" key="17">
    <source>
        <dbReference type="Pfam" id="PF22689"/>
    </source>
</evidence>
<evidence type="ECO:0000256" key="5">
    <source>
        <dbReference type="ARBA" id="ARBA00022723"/>
    </source>
</evidence>
<evidence type="ECO:0000259" key="16">
    <source>
        <dbReference type="Pfam" id="PF18076"/>
    </source>
</evidence>
<comment type="pathway">
    <text evidence="1">Purine metabolism; IMP biosynthesis via de novo pathway; 5-amino-1-(5-phospho-D-ribosyl)imidazole from N(2)-formyl-N(1)-(5-phospho-D-ribosyl)glycinamide: step 1/2.</text>
</comment>
<dbReference type="SMART" id="SM01211">
    <property type="entry name" value="GATase_5"/>
    <property type="match status" value="1"/>
</dbReference>
<dbReference type="GO" id="GO:0046872">
    <property type="term" value="F:metal ion binding"/>
    <property type="evidence" value="ECO:0007669"/>
    <property type="project" value="UniProtKB-KW"/>
</dbReference>
<dbReference type="Pfam" id="PF02769">
    <property type="entry name" value="AIRS_C"/>
    <property type="match status" value="2"/>
</dbReference>
<dbReference type="InterPro" id="IPR036604">
    <property type="entry name" value="PurS-like_sf"/>
</dbReference>
<dbReference type="CDD" id="cd01740">
    <property type="entry name" value="GATase1_FGAR_AT"/>
    <property type="match status" value="1"/>
</dbReference>
<dbReference type="InterPro" id="IPR040707">
    <property type="entry name" value="FGAR-AT_N"/>
</dbReference>
<dbReference type="EC" id="6.3.5.3" evidence="3"/>
<feature type="domain" description="Phosphoribosylformylglycinamidine synthase linker" evidence="15">
    <location>
        <begin position="187"/>
        <end position="236"/>
    </location>
</feature>
<keyword evidence="19" id="KW-1185">Reference proteome</keyword>
<keyword evidence="5" id="KW-0479">Metal-binding</keyword>
<protein>
    <recommendedName>
        <fullName evidence="13">Phosphoribosylformylglycinamidine synthase</fullName>
        <ecNumber evidence="3">6.3.5.3</ecNumber>
    </recommendedName>
    <alternativeName>
        <fullName evidence="12">Formylglycinamide ribonucleotide amidotransferase</fullName>
    </alternativeName>
    <alternativeName>
        <fullName evidence="11">Formylglycinamide ribotide amidotransferase</fullName>
    </alternativeName>
</protein>
<dbReference type="CDD" id="cd02204">
    <property type="entry name" value="PurL_repeat2"/>
    <property type="match status" value="1"/>
</dbReference>
<keyword evidence="4" id="KW-0436">Ligase</keyword>
<evidence type="ECO:0000259" key="15">
    <source>
        <dbReference type="Pfam" id="PF18072"/>
    </source>
</evidence>
<dbReference type="Pfam" id="PF22689">
    <property type="entry name" value="FGAR-AT_PurM_N-like"/>
    <property type="match status" value="1"/>
</dbReference>
<dbReference type="PANTHER" id="PTHR10099:SF1">
    <property type="entry name" value="PHOSPHORIBOSYLFORMYLGLYCINAMIDINE SYNTHASE"/>
    <property type="match status" value="1"/>
</dbReference>
<dbReference type="SUPFAM" id="SSF52317">
    <property type="entry name" value="Class I glutamine amidotransferase-like"/>
    <property type="match status" value="1"/>
</dbReference>